<dbReference type="PANTHER" id="PTHR43341">
    <property type="entry name" value="AMINO ACID PERMEASE"/>
    <property type="match status" value="1"/>
</dbReference>
<evidence type="ECO:0000256" key="4">
    <source>
        <dbReference type="ARBA" id="ARBA00023136"/>
    </source>
</evidence>
<name>A0A319FLK5_ASPSB</name>
<gene>
    <name evidence="7" type="ORF">BO78DRAFT_271710</name>
</gene>
<dbReference type="GO" id="GO:0016020">
    <property type="term" value="C:membrane"/>
    <property type="evidence" value="ECO:0007669"/>
    <property type="project" value="UniProtKB-SubCell"/>
</dbReference>
<reference evidence="7 8" key="1">
    <citation type="submission" date="2018-02" db="EMBL/GenBank/DDBJ databases">
        <title>The genomes of Aspergillus section Nigri reveals drivers in fungal speciation.</title>
        <authorList>
            <consortium name="DOE Joint Genome Institute"/>
            <person name="Vesth T.C."/>
            <person name="Nybo J."/>
            <person name="Theobald S."/>
            <person name="Brandl J."/>
            <person name="Frisvad J.C."/>
            <person name="Nielsen K.F."/>
            <person name="Lyhne E.K."/>
            <person name="Kogle M.E."/>
            <person name="Kuo A."/>
            <person name="Riley R."/>
            <person name="Clum A."/>
            <person name="Nolan M."/>
            <person name="Lipzen A."/>
            <person name="Salamov A."/>
            <person name="Henrissat B."/>
            <person name="Wiebenga A."/>
            <person name="De vries R.P."/>
            <person name="Grigoriev I.V."/>
            <person name="Mortensen U.H."/>
            <person name="Andersen M.R."/>
            <person name="Baker S.E."/>
        </authorList>
    </citation>
    <scope>NUCLEOTIDE SEQUENCE [LARGE SCALE GENOMIC DNA]</scope>
    <source>
        <strain evidence="7 8">CBS 121057</strain>
    </source>
</reference>
<sequence length="329" mass="35907">NGTNLDQLNGLQRRLGNRQIQLIAIGGSIGTGLFIAIGGALYKGGPVSLLIALIIQTIMVSLLNNCLAEMSTYMPVSGGFIALAGKWVDDAWGFLAGWNFFIFMALNIPFEISAVNLLLRFRRDDIPPWAVCLACIGAYAVINLFTVHAYGEAEFWLSGGKVLLIVILFMFTFITMIGGNPKHDAYGFRYWTHPGPFATYASPGDLGRFEGFLGALWTAVFIVTGPEYISTASAEAKHPRIYVKQAFKMVYWRFSFFYIGGAICVGTILAHNDPSLITAVESGKSSAAAFSYIITMENLSITGLPHLATELMLTSVFPAANTYWHAAIR</sequence>
<dbReference type="Proteomes" id="UP000248423">
    <property type="component" value="Unassembled WGS sequence"/>
</dbReference>
<evidence type="ECO:0000256" key="2">
    <source>
        <dbReference type="ARBA" id="ARBA00022692"/>
    </source>
</evidence>
<dbReference type="AlphaFoldDB" id="A0A319FLK5"/>
<dbReference type="VEuPathDB" id="FungiDB:BO78DRAFT_271710"/>
<keyword evidence="8" id="KW-1185">Reference proteome</keyword>
<evidence type="ECO:0000256" key="1">
    <source>
        <dbReference type="ARBA" id="ARBA00004141"/>
    </source>
</evidence>
<feature type="transmembrane region" description="Helical" evidence="5">
    <location>
        <begin position="131"/>
        <end position="150"/>
    </location>
</feature>
<keyword evidence="2 5" id="KW-0812">Transmembrane</keyword>
<dbReference type="InterPro" id="IPR004841">
    <property type="entry name" value="AA-permease/SLC12A_dom"/>
</dbReference>
<evidence type="ECO:0000313" key="7">
    <source>
        <dbReference type="EMBL" id="PYI09513.1"/>
    </source>
</evidence>
<feature type="transmembrane region" description="Helical" evidence="5">
    <location>
        <begin position="47"/>
        <end position="63"/>
    </location>
</feature>
<feature type="non-terminal residue" evidence="7">
    <location>
        <position position="1"/>
    </location>
</feature>
<dbReference type="Pfam" id="PF00324">
    <property type="entry name" value="AA_permease"/>
    <property type="match status" value="1"/>
</dbReference>
<feature type="transmembrane region" description="Helical" evidence="5">
    <location>
        <begin position="20"/>
        <end position="41"/>
    </location>
</feature>
<feature type="transmembrane region" description="Helical" evidence="5">
    <location>
        <begin position="250"/>
        <end position="270"/>
    </location>
</feature>
<dbReference type="InterPro" id="IPR050524">
    <property type="entry name" value="APC_YAT"/>
</dbReference>
<keyword evidence="4 5" id="KW-0472">Membrane</keyword>
<organism evidence="7 8">
    <name type="scientific">Aspergillus sclerotiicarbonarius (strain CBS 121057 / IBT 28362)</name>
    <dbReference type="NCBI Taxonomy" id="1448318"/>
    <lineage>
        <taxon>Eukaryota</taxon>
        <taxon>Fungi</taxon>
        <taxon>Dikarya</taxon>
        <taxon>Ascomycota</taxon>
        <taxon>Pezizomycotina</taxon>
        <taxon>Eurotiomycetes</taxon>
        <taxon>Eurotiomycetidae</taxon>
        <taxon>Eurotiales</taxon>
        <taxon>Aspergillaceae</taxon>
        <taxon>Aspergillus</taxon>
        <taxon>Aspergillus subgen. Circumdati</taxon>
    </lineage>
</organism>
<feature type="transmembrane region" description="Helical" evidence="5">
    <location>
        <begin position="162"/>
        <end position="179"/>
    </location>
</feature>
<evidence type="ECO:0000313" key="8">
    <source>
        <dbReference type="Proteomes" id="UP000248423"/>
    </source>
</evidence>
<accession>A0A319FLK5</accession>
<evidence type="ECO:0000256" key="5">
    <source>
        <dbReference type="SAM" id="Phobius"/>
    </source>
</evidence>
<dbReference type="STRING" id="1448318.A0A319FLK5"/>
<protein>
    <recommendedName>
        <fullName evidence="6">Amino acid permease/ SLC12A domain-containing protein</fullName>
    </recommendedName>
</protein>
<dbReference type="Gene3D" id="1.20.1740.10">
    <property type="entry name" value="Amino acid/polyamine transporter I"/>
    <property type="match status" value="1"/>
</dbReference>
<proteinExistence type="predicted"/>
<dbReference type="OrthoDB" id="10062876at2759"/>
<comment type="subcellular location">
    <subcellularLocation>
        <location evidence="1">Membrane</location>
        <topology evidence="1">Multi-pass membrane protein</topology>
    </subcellularLocation>
</comment>
<dbReference type="GO" id="GO:0015171">
    <property type="term" value="F:amino acid transmembrane transporter activity"/>
    <property type="evidence" value="ECO:0007669"/>
    <property type="project" value="TreeGrafter"/>
</dbReference>
<evidence type="ECO:0000256" key="3">
    <source>
        <dbReference type="ARBA" id="ARBA00022989"/>
    </source>
</evidence>
<feature type="transmembrane region" description="Helical" evidence="5">
    <location>
        <begin position="100"/>
        <end position="119"/>
    </location>
</feature>
<evidence type="ECO:0000259" key="6">
    <source>
        <dbReference type="Pfam" id="PF00324"/>
    </source>
</evidence>
<keyword evidence="3 5" id="KW-1133">Transmembrane helix</keyword>
<dbReference type="EMBL" id="KZ826327">
    <property type="protein sequence ID" value="PYI09513.1"/>
    <property type="molecule type" value="Genomic_DNA"/>
</dbReference>
<feature type="non-terminal residue" evidence="7">
    <location>
        <position position="329"/>
    </location>
</feature>
<dbReference type="PIRSF" id="PIRSF006060">
    <property type="entry name" value="AA_transporter"/>
    <property type="match status" value="1"/>
</dbReference>
<dbReference type="PANTHER" id="PTHR43341:SF6">
    <property type="entry name" value="AMINO ACID TRANSPORTER (EUROFUNG)"/>
    <property type="match status" value="1"/>
</dbReference>
<feature type="domain" description="Amino acid permease/ SLC12A" evidence="6">
    <location>
        <begin position="20"/>
        <end position="323"/>
    </location>
</feature>